<evidence type="ECO:0000313" key="9">
    <source>
        <dbReference type="Proteomes" id="UP000010792"/>
    </source>
</evidence>
<evidence type="ECO:0000256" key="7">
    <source>
        <dbReference type="SAM" id="Phobius"/>
    </source>
</evidence>
<dbReference type="GO" id="GO:0005886">
    <property type="term" value="C:plasma membrane"/>
    <property type="evidence" value="ECO:0007669"/>
    <property type="project" value="UniProtKB-SubCell"/>
</dbReference>
<dbReference type="OrthoDB" id="121744at2"/>
<keyword evidence="3" id="KW-1003">Cell membrane</keyword>
<feature type="transmembrane region" description="Helical" evidence="7">
    <location>
        <begin position="103"/>
        <end position="122"/>
    </location>
</feature>
<protein>
    <submittedName>
        <fullName evidence="8">Membrane protein</fullName>
    </submittedName>
</protein>
<dbReference type="STRING" id="1125847.NT26_3567"/>
<dbReference type="EMBL" id="FO082820">
    <property type="protein sequence ID" value="CCF21289.1"/>
    <property type="molecule type" value="Genomic_DNA"/>
</dbReference>
<keyword evidence="5 7" id="KW-1133">Transmembrane helix</keyword>
<dbReference type="RefSeq" id="WP_052640476.1">
    <property type="nucleotide sequence ID" value="NZ_FO082820.1"/>
</dbReference>
<accession>L0NK66</accession>
<dbReference type="InterPro" id="IPR051907">
    <property type="entry name" value="DoxX-like_oxidoreductase"/>
</dbReference>
<gene>
    <name evidence="8" type="ORF">NT26_3567</name>
</gene>
<evidence type="ECO:0000256" key="6">
    <source>
        <dbReference type="ARBA" id="ARBA00023136"/>
    </source>
</evidence>
<dbReference type="KEGG" id="rht:NT26_3567"/>
<evidence type="ECO:0000256" key="5">
    <source>
        <dbReference type="ARBA" id="ARBA00022989"/>
    </source>
</evidence>
<reference evidence="8 9" key="1">
    <citation type="journal article" date="2013" name="Genome Biol. Evol.">
        <title>Life in an arsenic-containing gold mine: genome and physiology of the autotrophic arsenite-oxidizing bacterium rhizobium sp. NT-26.</title>
        <authorList>
            <person name="Andres J."/>
            <person name="Arsene-Ploetze F."/>
            <person name="Barbe V."/>
            <person name="Brochier-Armanet C."/>
            <person name="Cleiss-Arnold J."/>
            <person name="Coppee J.Y."/>
            <person name="Dillies M.A."/>
            <person name="Geist"/>
            <person name="L"/>
            <person name="Joublin A."/>
            <person name="Koechler S."/>
            <person name="Lassalle F."/>
            <person name="Marchal M."/>
            <person name="Medigue C."/>
            <person name="Muller D."/>
            <person name="Nesme X."/>
            <person name="Plewniak F."/>
            <person name="Proux C."/>
            <person name="Ramirez-Bahena M.H."/>
            <person name="Schenowitz C."/>
            <person name="Sismeiro O."/>
            <person name="Vallenet D."/>
            <person name="Santini J.M."/>
            <person name="Bertin P.N."/>
        </authorList>
    </citation>
    <scope>NUCLEOTIDE SEQUENCE [LARGE SCALE GENOMIC DNA]</scope>
    <source>
        <strain evidence="8 9">NT-26</strain>
    </source>
</reference>
<evidence type="ECO:0000256" key="2">
    <source>
        <dbReference type="ARBA" id="ARBA00006679"/>
    </source>
</evidence>
<evidence type="ECO:0000313" key="8">
    <source>
        <dbReference type="EMBL" id="CCF21289.1"/>
    </source>
</evidence>
<keyword evidence="6 7" id="KW-0472">Membrane</keyword>
<dbReference type="PANTHER" id="PTHR33452:SF1">
    <property type="entry name" value="INNER MEMBRANE PROTEIN YPHA-RELATED"/>
    <property type="match status" value="1"/>
</dbReference>
<name>L0NK66_9HYPH</name>
<evidence type="ECO:0000256" key="4">
    <source>
        <dbReference type="ARBA" id="ARBA00022692"/>
    </source>
</evidence>
<comment type="subcellular location">
    <subcellularLocation>
        <location evidence="1">Cell membrane</location>
        <topology evidence="1">Multi-pass membrane protein</topology>
    </subcellularLocation>
</comment>
<dbReference type="AlphaFoldDB" id="L0NK66"/>
<dbReference type="Pfam" id="PF07681">
    <property type="entry name" value="DoxX"/>
    <property type="match status" value="1"/>
</dbReference>
<proteinExistence type="inferred from homology"/>
<dbReference type="Proteomes" id="UP000010792">
    <property type="component" value="Chromosome"/>
</dbReference>
<evidence type="ECO:0000256" key="3">
    <source>
        <dbReference type="ARBA" id="ARBA00022475"/>
    </source>
</evidence>
<organism evidence="8 9">
    <name type="scientific">Pseudorhizobium banfieldiae</name>
    <dbReference type="NCBI Taxonomy" id="1125847"/>
    <lineage>
        <taxon>Bacteria</taxon>
        <taxon>Pseudomonadati</taxon>
        <taxon>Pseudomonadota</taxon>
        <taxon>Alphaproteobacteria</taxon>
        <taxon>Hyphomicrobiales</taxon>
        <taxon>Rhizobiaceae</taxon>
        <taxon>Rhizobium/Agrobacterium group</taxon>
        <taxon>Pseudorhizobium</taxon>
    </lineage>
</organism>
<sequence>MSSPVAASADTRPARRLRAGASLLERIPHDLIVLVARLSIAGVFWQSGQTKLDGWRVSENAIYLFEHEYSLPLLNPSLAAHMATLAEHLLPVLLVLGLGSRLAALGLLAMTLVIQVFVYPGAWPTHGTWAACLLLIAARGPGRLSLDHVIASRLGALTTPGSRHRY</sequence>
<evidence type="ECO:0000256" key="1">
    <source>
        <dbReference type="ARBA" id="ARBA00004651"/>
    </source>
</evidence>
<keyword evidence="4 7" id="KW-0812">Transmembrane</keyword>
<dbReference type="PANTHER" id="PTHR33452">
    <property type="entry name" value="OXIDOREDUCTASE CATD-RELATED"/>
    <property type="match status" value="1"/>
</dbReference>
<keyword evidence="9" id="KW-1185">Reference proteome</keyword>
<dbReference type="InterPro" id="IPR032808">
    <property type="entry name" value="DoxX"/>
</dbReference>
<comment type="similarity">
    <text evidence="2">Belongs to the DoxX family.</text>
</comment>